<dbReference type="EMBL" id="JASBWU010000007">
    <property type="protein sequence ID" value="KAJ9120105.1"/>
    <property type="molecule type" value="Genomic_DNA"/>
</dbReference>
<comment type="caution">
    <text evidence="1">The sequence shown here is derived from an EMBL/GenBank/DDBJ whole genome shotgun (WGS) entry which is preliminary data.</text>
</comment>
<keyword evidence="2" id="KW-1185">Reference proteome</keyword>
<reference evidence="1" key="1">
    <citation type="submission" date="2023-04" db="EMBL/GenBank/DDBJ databases">
        <title>Draft Genome sequencing of Naganishia species isolated from polar environments using Oxford Nanopore Technology.</title>
        <authorList>
            <person name="Leo P."/>
            <person name="Venkateswaran K."/>
        </authorList>
    </citation>
    <scope>NUCLEOTIDE SEQUENCE</scope>
    <source>
        <strain evidence="1">MNA-CCFEE 5425</strain>
    </source>
</reference>
<proteinExistence type="predicted"/>
<evidence type="ECO:0000313" key="1">
    <source>
        <dbReference type="EMBL" id="KAJ9120105.1"/>
    </source>
</evidence>
<accession>A0ACC2X9N6</accession>
<protein>
    <submittedName>
        <fullName evidence="1">Uncharacterized protein</fullName>
    </submittedName>
</protein>
<evidence type="ECO:0000313" key="2">
    <source>
        <dbReference type="Proteomes" id="UP001243375"/>
    </source>
</evidence>
<dbReference type="Proteomes" id="UP001243375">
    <property type="component" value="Unassembled WGS sequence"/>
</dbReference>
<gene>
    <name evidence="1" type="ORF">QFC22_003003</name>
</gene>
<name>A0ACC2X9N6_9TREE</name>
<organism evidence="1 2">
    <name type="scientific">Naganishia vaughanmartiniae</name>
    <dbReference type="NCBI Taxonomy" id="1424756"/>
    <lineage>
        <taxon>Eukaryota</taxon>
        <taxon>Fungi</taxon>
        <taxon>Dikarya</taxon>
        <taxon>Basidiomycota</taxon>
        <taxon>Agaricomycotina</taxon>
        <taxon>Tremellomycetes</taxon>
        <taxon>Filobasidiales</taxon>
        <taxon>Filobasidiaceae</taxon>
        <taxon>Naganishia</taxon>
    </lineage>
</organism>
<sequence>MDPPTNLETSGFVSSRFVSQKEIDEAAQRKQEEWKAAYARLGQEPPPQEAEGEYDPRSLYERLNVQKETKREQWDEKMRMANQFRGLESDELQFLDEVAQEEREKQRRVERQDAEELAMFKSEVTQQPSSSSITTSTAPNTKPAGKTASSSTSLPRSGNKVKSLLKGVIRKKDTSILQQKTTTKTPVTGQVQPFVESEIQNERNGNGNGNDESSGKRKRSVSDSKAPPPQQQANVLAKRPPPPKATTAAALPPALGALGGYSSGSDDEEEEQDAAGTHLGGVGSAGEGDHAKTPRLA</sequence>